<dbReference type="PANTHER" id="PTHR20941">
    <property type="entry name" value="FOLATE SYNTHESIS PROTEINS"/>
    <property type="match status" value="1"/>
</dbReference>
<dbReference type="Proteomes" id="UP000009080">
    <property type="component" value="Chromosome"/>
</dbReference>
<gene>
    <name evidence="11" type="primary">folP</name>
    <name evidence="11" type="ordered locus">TERTU_3263</name>
</gene>
<reference evidence="11 12" key="1">
    <citation type="journal article" date="2009" name="PLoS ONE">
        <title>The complete genome of Teredinibacter turnerae T7901: an intracellular endosymbiont of marine wood-boring bivalves (shipworms).</title>
        <authorList>
            <person name="Yang J.C."/>
            <person name="Madupu R."/>
            <person name="Durkin A.S."/>
            <person name="Ekborg N.A."/>
            <person name="Pedamallu C.S."/>
            <person name="Hostetler J.B."/>
            <person name="Radune D."/>
            <person name="Toms B.S."/>
            <person name="Henrissat B."/>
            <person name="Coutinho P.M."/>
            <person name="Schwarz S."/>
            <person name="Field L."/>
            <person name="Trindade-Silva A.E."/>
            <person name="Soares C.A.G."/>
            <person name="Elshahawi S."/>
            <person name="Hanora A."/>
            <person name="Schmidt E.W."/>
            <person name="Haygood M.G."/>
            <person name="Posfai J."/>
            <person name="Benner J."/>
            <person name="Madinger C."/>
            <person name="Nove J."/>
            <person name="Anton B."/>
            <person name="Chaudhary K."/>
            <person name="Foster J."/>
            <person name="Holman A."/>
            <person name="Kumar S."/>
            <person name="Lessard P.A."/>
            <person name="Luyten Y.A."/>
            <person name="Slatko B."/>
            <person name="Wood N."/>
            <person name="Wu B."/>
            <person name="Teplitski M."/>
            <person name="Mougous J.D."/>
            <person name="Ward N."/>
            <person name="Eisen J.A."/>
            <person name="Badger J.H."/>
            <person name="Distel D.L."/>
        </authorList>
    </citation>
    <scope>NUCLEOTIDE SEQUENCE [LARGE SCALE GENOMIC DNA]</scope>
    <source>
        <strain evidence="12">ATCC 39867 / T7901</strain>
    </source>
</reference>
<accession>C5BQ01</accession>
<dbReference type="STRING" id="377629.TERTU_3263"/>
<dbReference type="InterPro" id="IPR000489">
    <property type="entry name" value="Pterin-binding_dom"/>
</dbReference>
<comment type="cofactor">
    <cofactor evidence="2 9">
        <name>Mg(2+)</name>
        <dbReference type="ChEBI" id="CHEBI:18420"/>
    </cofactor>
</comment>
<dbReference type="RefSeq" id="WP_015820602.1">
    <property type="nucleotide sequence ID" value="NC_012997.1"/>
</dbReference>
<keyword evidence="8 9" id="KW-0289">Folate biosynthesis</keyword>
<dbReference type="GO" id="GO:0046872">
    <property type="term" value="F:metal ion binding"/>
    <property type="evidence" value="ECO:0007669"/>
    <property type="project" value="UniProtKB-KW"/>
</dbReference>
<sequence length="305" mass="32575">MAAFFVYERLSRTRNHCSSTTMIIRCGSRDLDLTSPKVMGILNVTPDSFFDGGSNFDNGQLFLDKTLHAVEQMLRDGADIVDIGGESTRPGAAKVSVEEECQRVLPVVAAVAERFDTIISVDTSTPEVMRQAAQLGAGIINDVRALERDGALAACVETGLPVCLMHMQGTPQTMQDNPDYNDVVDEVSQYLQGRVAAVETAAGGAACQIILDPGLGFGKSDGHNLALLNQLLALSALGHPTLVGVSRKSMIGRLLGREPDQRLAGSLGFAMAALVRGASILRVHDVAETRDIVEVFKLTHLGSQE</sequence>
<dbReference type="CDD" id="cd00739">
    <property type="entry name" value="DHPS"/>
    <property type="match status" value="1"/>
</dbReference>
<dbReference type="InterPro" id="IPR045031">
    <property type="entry name" value="DHP_synth-like"/>
</dbReference>
<evidence type="ECO:0000256" key="1">
    <source>
        <dbReference type="ARBA" id="ARBA00000012"/>
    </source>
</evidence>
<dbReference type="PROSITE" id="PS00793">
    <property type="entry name" value="DHPS_2"/>
    <property type="match status" value="1"/>
</dbReference>
<keyword evidence="6 9" id="KW-0479">Metal-binding</keyword>
<evidence type="ECO:0000256" key="6">
    <source>
        <dbReference type="ARBA" id="ARBA00022723"/>
    </source>
</evidence>
<dbReference type="PROSITE" id="PS50972">
    <property type="entry name" value="PTERIN_BINDING"/>
    <property type="match status" value="1"/>
</dbReference>
<keyword evidence="7 9" id="KW-0460">Magnesium</keyword>
<dbReference type="GO" id="GO:0005829">
    <property type="term" value="C:cytosol"/>
    <property type="evidence" value="ECO:0007669"/>
    <property type="project" value="TreeGrafter"/>
</dbReference>
<dbReference type="KEGG" id="ttu:TERTU_3263"/>
<dbReference type="eggNOG" id="COG0294">
    <property type="taxonomic scope" value="Bacteria"/>
</dbReference>
<keyword evidence="12" id="KW-1185">Reference proteome</keyword>
<dbReference type="OrthoDB" id="9811744at2"/>
<dbReference type="UniPathway" id="UPA00077">
    <property type="reaction ID" value="UER00156"/>
</dbReference>
<dbReference type="HOGENOM" id="CLU_008023_0_2_6"/>
<evidence type="ECO:0000256" key="2">
    <source>
        <dbReference type="ARBA" id="ARBA00001946"/>
    </source>
</evidence>
<organism evidence="11 12">
    <name type="scientific">Teredinibacter turnerae (strain ATCC 39867 / T7901)</name>
    <dbReference type="NCBI Taxonomy" id="377629"/>
    <lineage>
        <taxon>Bacteria</taxon>
        <taxon>Pseudomonadati</taxon>
        <taxon>Pseudomonadota</taxon>
        <taxon>Gammaproteobacteria</taxon>
        <taxon>Cellvibrionales</taxon>
        <taxon>Cellvibrionaceae</taxon>
        <taxon>Teredinibacter</taxon>
    </lineage>
</organism>
<dbReference type="NCBIfam" id="TIGR01496">
    <property type="entry name" value="DHPS"/>
    <property type="match status" value="1"/>
</dbReference>
<evidence type="ECO:0000256" key="8">
    <source>
        <dbReference type="ARBA" id="ARBA00022909"/>
    </source>
</evidence>
<comment type="function">
    <text evidence="9">Catalyzes the condensation of para-aminobenzoate (pABA) with 6-hydroxymethyl-7,8-dihydropterin diphosphate (DHPt-PP) to form 7,8-dihydropteroate (H2Pte), the immediate precursor of folate derivatives.</text>
</comment>
<dbReference type="GO" id="GO:0004156">
    <property type="term" value="F:dihydropteroate synthase activity"/>
    <property type="evidence" value="ECO:0007669"/>
    <property type="project" value="UniProtKB-EC"/>
</dbReference>
<dbReference type="Pfam" id="PF00809">
    <property type="entry name" value="Pterin_bind"/>
    <property type="match status" value="1"/>
</dbReference>
<dbReference type="Gene3D" id="3.20.20.20">
    <property type="entry name" value="Dihydropteroate synthase-like"/>
    <property type="match status" value="1"/>
</dbReference>
<dbReference type="GO" id="GO:0046656">
    <property type="term" value="P:folic acid biosynthetic process"/>
    <property type="evidence" value="ECO:0007669"/>
    <property type="project" value="UniProtKB-KW"/>
</dbReference>
<dbReference type="PANTHER" id="PTHR20941:SF1">
    <property type="entry name" value="FOLIC ACID SYNTHESIS PROTEIN FOL1"/>
    <property type="match status" value="1"/>
</dbReference>
<keyword evidence="5 9" id="KW-0808">Transferase</keyword>
<name>C5BQ01_TERTT</name>
<comment type="catalytic activity">
    <reaction evidence="1">
        <text>(7,8-dihydropterin-6-yl)methyl diphosphate + 4-aminobenzoate = 7,8-dihydropteroate + diphosphate</text>
        <dbReference type="Rhea" id="RHEA:19949"/>
        <dbReference type="ChEBI" id="CHEBI:17836"/>
        <dbReference type="ChEBI" id="CHEBI:17839"/>
        <dbReference type="ChEBI" id="CHEBI:33019"/>
        <dbReference type="ChEBI" id="CHEBI:72950"/>
        <dbReference type="EC" id="2.5.1.15"/>
    </reaction>
</comment>
<feature type="domain" description="Pterin-binding" evidence="10">
    <location>
        <begin position="36"/>
        <end position="294"/>
    </location>
</feature>
<evidence type="ECO:0000256" key="4">
    <source>
        <dbReference type="ARBA" id="ARBA00012458"/>
    </source>
</evidence>
<proteinExistence type="inferred from homology"/>
<dbReference type="EC" id="2.5.1.15" evidence="4 9"/>
<dbReference type="PROSITE" id="PS00792">
    <property type="entry name" value="DHPS_1"/>
    <property type="match status" value="1"/>
</dbReference>
<dbReference type="EMBL" id="CP001614">
    <property type="protein sequence ID" value="ACR14488.1"/>
    <property type="molecule type" value="Genomic_DNA"/>
</dbReference>
<comment type="pathway">
    <text evidence="3 9">Cofactor biosynthesis; tetrahydrofolate biosynthesis; 7,8-dihydrofolate from 2-amino-4-hydroxy-6-hydroxymethyl-7,8-dihydropteridine diphosphate and 4-aminobenzoate: step 1/2.</text>
</comment>
<dbReference type="GO" id="GO:0046654">
    <property type="term" value="P:tetrahydrofolate biosynthetic process"/>
    <property type="evidence" value="ECO:0007669"/>
    <property type="project" value="UniProtKB-UniPathway"/>
</dbReference>
<dbReference type="InterPro" id="IPR011005">
    <property type="entry name" value="Dihydropteroate_synth-like_sf"/>
</dbReference>
<evidence type="ECO:0000259" key="10">
    <source>
        <dbReference type="PROSITE" id="PS50972"/>
    </source>
</evidence>
<dbReference type="SUPFAM" id="SSF51717">
    <property type="entry name" value="Dihydropteroate synthetase-like"/>
    <property type="match status" value="1"/>
</dbReference>
<dbReference type="InterPro" id="IPR006390">
    <property type="entry name" value="DHP_synth_dom"/>
</dbReference>
<comment type="similarity">
    <text evidence="9">Belongs to the DHPS family.</text>
</comment>
<evidence type="ECO:0000256" key="9">
    <source>
        <dbReference type="RuleBase" id="RU361205"/>
    </source>
</evidence>
<dbReference type="AlphaFoldDB" id="C5BQ01"/>
<evidence type="ECO:0000313" key="11">
    <source>
        <dbReference type="EMBL" id="ACR14488.1"/>
    </source>
</evidence>
<evidence type="ECO:0000256" key="3">
    <source>
        <dbReference type="ARBA" id="ARBA00004763"/>
    </source>
</evidence>
<evidence type="ECO:0000256" key="5">
    <source>
        <dbReference type="ARBA" id="ARBA00022679"/>
    </source>
</evidence>
<protein>
    <recommendedName>
        <fullName evidence="4 9">Dihydropteroate synthase</fullName>
        <shortName evidence="9">DHPS</shortName>
        <ecNumber evidence="4 9">2.5.1.15</ecNumber>
    </recommendedName>
    <alternativeName>
        <fullName evidence="9">Dihydropteroate pyrophosphorylase</fullName>
    </alternativeName>
</protein>
<evidence type="ECO:0000313" key="12">
    <source>
        <dbReference type="Proteomes" id="UP000009080"/>
    </source>
</evidence>
<evidence type="ECO:0000256" key="7">
    <source>
        <dbReference type="ARBA" id="ARBA00022842"/>
    </source>
</evidence>